<protein>
    <submittedName>
        <fullName evidence="2">Uncharacterized protein</fullName>
    </submittedName>
</protein>
<name>A0A9P8T9Z4_9ASCO</name>
<feature type="transmembrane region" description="Helical" evidence="1">
    <location>
        <begin position="108"/>
        <end position="134"/>
    </location>
</feature>
<keyword evidence="1" id="KW-0812">Transmembrane</keyword>
<keyword evidence="3" id="KW-1185">Reference proteome</keyword>
<evidence type="ECO:0000313" key="2">
    <source>
        <dbReference type="EMBL" id="KAH3671868.1"/>
    </source>
</evidence>
<evidence type="ECO:0000256" key="1">
    <source>
        <dbReference type="SAM" id="Phobius"/>
    </source>
</evidence>
<gene>
    <name evidence="2" type="ORF">OGAPHI_000054</name>
</gene>
<proteinExistence type="predicted"/>
<dbReference type="Proteomes" id="UP000769157">
    <property type="component" value="Unassembled WGS sequence"/>
</dbReference>
<sequence>MDETFSNVWARSSMSSSVIPSMSFMLAMNFSRNLMEGSNNHKLDDVRKLGRNVVWSPFHSDTNGKQSSSSLEWVLGTKQLRSNLQDRLDDLVGRKIHRKLAQESQSKSVWSSFLVFVLAVLVLKLFLGLLIFLAGNLQSTGSHLASKLGLRNLGLSVGNTLDQSSKRTGSDFLVAVLVQRRLDHEVNNIHEVVCHGDLGLDGFAVLQCGCKQGQETFRVLKPFNWQSIEDTVDQEHSHLSGLDVSVLGTSNKRLKQRRPLVVWNLQFCNSCNDSGCGVSNVF</sequence>
<reference evidence="2" key="1">
    <citation type="journal article" date="2021" name="Open Biol.">
        <title>Shared evolutionary footprints suggest mitochondrial oxidative damage underlies multiple complex I losses in fungi.</title>
        <authorList>
            <person name="Schikora-Tamarit M.A."/>
            <person name="Marcet-Houben M."/>
            <person name="Nosek J."/>
            <person name="Gabaldon T."/>
        </authorList>
    </citation>
    <scope>NUCLEOTIDE SEQUENCE</scope>
    <source>
        <strain evidence="2">CBS6075</strain>
    </source>
</reference>
<dbReference type="RefSeq" id="XP_046064983.1">
    <property type="nucleotide sequence ID" value="XM_046206795.1"/>
</dbReference>
<dbReference type="EMBL" id="JAEUBE010000042">
    <property type="protein sequence ID" value="KAH3671868.1"/>
    <property type="molecule type" value="Genomic_DNA"/>
</dbReference>
<reference evidence="2" key="2">
    <citation type="submission" date="2021-01" db="EMBL/GenBank/DDBJ databases">
        <authorList>
            <person name="Schikora-Tamarit M.A."/>
        </authorList>
    </citation>
    <scope>NUCLEOTIDE SEQUENCE</scope>
    <source>
        <strain evidence="2">CBS6075</strain>
    </source>
</reference>
<keyword evidence="1" id="KW-0472">Membrane</keyword>
<accession>A0A9P8T9Z4</accession>
<dbReference type="AlphaFoldDB" id="A0A9P8T9Z4"/>
<organism evidence="2 3">
    <name type="scientific">Ogataea philodendri</name>
    <dbReference type="NCBI Taxonomy" id="1378263"/>
    <lineage>
        <taxon>Eukaryota</taxon>
        <taxon>Fungi</taxon>
        <taxon>Dikarya</taxon>
        <taxon>Ascomycota</taxon>
        <taxon>Saccharomycotina</taxon>
        <taxon>Pichiomycetes</taxon>
        <taxon>Pichiales</taxon>
        <taxon>Pichiaceae</taxon>
        <taxon>Ogataea</taxon>
    </lineage>
</organism>
<keyword evidence="1" id="KW-1133">Transmembrane helix</keyword>
<dbReference type="GeneID" id="70232022"/>
<evidence type="ECO:0000313" key="3">
    <source>
        <dbReference type="Proteomes" id="UP000769157"/>
    </source>
</evidence>
<comment type="caution">
    <text evidence="2">The sequence shown here is derived from an EMBL/GenBank/DDBJ whole genome shotgun (WGS) entry which is preliminary data.</text>
</comment>